<gene>
    <name evidence="12" type="ORF">D7I44_00410</name>
</gene>
<dbReference type="InterPro" id="IPR023753">
    <property type="entry name" value="FAD/NAD-binding_dom"/>
</dbReference>
<dbReference type="SUPFAM" id="SSF51395">
    <property type="entry name" value="FMN-linked oxidoreductases"/>
    <property type="match status" value="1"/>
</dbReference>
<keyword evidence="6" id="KW-0479">Metal-binding</keyword>
<feature type="domain" description="FAD/NAD(P)-binding" evidence="11">
    <location>
        <begin position="394"/>
        <end position="651"/>
    </location>
</feature>
<dbReference type="GO" id="GO:0051536">
    <property type="term" value="F:iron-sulfur cluster binding"/>
    <property type="evidence" value="ECO:0007669"/>
    <property type="project" value="UniProtKB-KW"/>
</dbReference>
<evidence type="ECO:0000313" key="13">
    <source>
        <dbReference type="Proteomes" id="UP000275069"/>
    </source>
</evidence>
<dbReference type="KEGG" id="gry:D7I44_00410"/>
<dbReference type="Gene3D" id="3.20.20.70">
    <property type="entry name" value="Aldolase class I"/>
    <property type="match status" value="1"/>
</dbReference>
<comment type="similarity">
    <text evidence="3">In the N-terminal section; belongs to the NADH:flavin oxidoreductase/NADH oxidase family.</text>
</comment>
<dbReference type="GO" id="GO:0046872">
    <property type="term" value="F:metal ion binding"/>
    <property type="evidence" value="ECO:0007669"/>
    <property type="project" value="UniProtKB-KW"/>
</dbReference>
<dbReference type="InterPro" id="IPR001155">
    <property type="entry name" value="OxRdtase_FMN_N"/>
</dbReference>
<evidence type="ECO:0000313" key="12">
    <source>
        <dbReference type="EMBL" id="AYG02139.1"/>
    </source>
</evidence>
<dbReference type="Pfam" id="PF00724">
    <property type="entry name" value="Oxidored_FMN"/>
    <property type="match status" value="1"/>
</dbReference>
<organism evidence="12 13">
    <name type="scientific">Gryllotalpicola protaetiae</name>
    <dbReference type="NCBI Taxonomy" id="2419771"/>
    <lineage>
        <taxon>Bacteria</taxon>
        <taxon>Bacillati</taxon>
        <taxon>Actinomycetota</taxon>
        <taxon>Actinomycetes</taxon>
        <taxon>Micrococcales</taxon>
        <taxon>Microbacteriaceae</taxon>
        <taxon>Gryllotalpicola</taxon>
    </lineage>
</organism>
<dbReference type="PRINTS" id="PR00368">
    <property type="entry name" value="FADPNR"/>
</dbReference>
<keyword evidence="5" id="KW-0288">FMN</keyword>
<dbReference type="GO" id="GO:0010181">
    <property type="term" value="F:FMN binding"/>
    <property type="evidence" value="ECO:0007669"/>
    <property type="project" value="InterPro"/>
</dbReference>
<dbReference type="PANTHER" id="PTHR42917:SF2">
    <property type="entry name" value="2,4-DIENOYL-COA REDUCTASE [(2E)-ENOYL-COA-PRODUCING]"/>
    <property type="match status" value="1"/>
</dbReference>
<evidence type="ECO:0000256" key="8">
    <source>
        <dbReference type="ARBA" id="ARBA00023004"/>
    </source>
</evidence>
<dbReference type="PRINTS" id="PR00411">
    <property type="entry name" value="PNDRDTASEI"/>
</dbReference>
<keyword evidence="4" id="KW-0285">Flavoprotein</keyword>
<name>A0A387BLQ9_9MICO</name>
<feature type="domain" description="NADH:flavin oxidoreductase/NADH oxidase N-terminal" evidence="10">
    <location>
        <begin position="20"/>
        <end position="341"/>
    </location>
</feature>
<dbReference type="Pfam" id="PF07992">
    <property type="entry name" value="Pyr_redox_2"/>
    <property type="match status" value="1"/>
</dbReference>
<dbReference type="AlphaFoldDB" id="A0A387BLQ9"/>
<protein>
    <submittedName>
        <fullName evidence="12">FAD-dependent oxidoreductase</fullName>
    </submittedName>
</protein>
<dbReference type="OrthoDB" id="3169239at2"/>
<keyword evidence="8" id="KW-0408">Iron</keyword>
<keyword evidence="13" id="KW-1185">Reference proteome</keyword>
<sequence>MAEERAARLEASTVLPLLSTPWRLGTLELPHRVVMGSMHTGLEPRGDGGAALAAFYRERIEGGAALAITGGISVNEEARGGPDYVVMTDDSTITAYRTATTAVHDAGGFLSAQLFHAGRYAVGEWAVAPSPVPWRAARGLVPRELTATDIDRTIADFAASAAAARDAGFDAVELMASEGYLLNQFLSPLTNQRADDWGGDHAARMRFPLAVFQAVRSAVGADFPVSVRISAADLMPGSTTEAEVDAFALALADVGVDALSMGVGWHESTVPTVQASVPHGAWIAYGERLADTVHAAHPHLPIIGSNRVVDLRDAEGVLARGHVDAVALARPFLADPELVVRSFAGDFPIINSCIGCDQACIDRSLVFQEIGCLVNPRAGRETEFPLGITNHRKHVAVVGGGPAGLAAADDLARRGHAVTVFEARTELGGQFGLAARIPGKEDYQLTVRSAAKRLAAAGADVRLDARADAAALASFDGVVVASGVTPRVVDIEGADLPNVLSYEQAIRTGVPAGTVAIIGGGGIGVDLAAFLVESHDEKTRALAFEQRFGLDGSAEFARSRPTRALQQPRPGSQVTVLRRAGKFGQGVGITSRWVNVGALQHAGVRMLAGIDYRRITPEGVEVAHEDGSVELIPGETVVICAGQEPNETLSAELAATGIRHEIVGGARDARSVDAVRATREGLEAARRLAD</sequence>
<dbReference type="RefSeq" id="WP_120787673.1">
    <property type="nucleotide sequence ID" value="NZ_CP032624.1"/>
</dbReference>
<reference evidence="12 13" key="1">
    <citation type="submission" date="2018-09" db="EMBL/GenBank/DDBJ databases">
        <title>Genome sequencing of strain 2DFW10M-5.</title>
        <authorList>
            <person name="Heo J."/>
            <person name="Kim S.-J."/>
            <person name="Kwon S.-W."/>
        </authorList>
    </citation>
    <scope>NUCLEOTIDE SEQUENCE [LARGE SCALE GENOMIC DNA]</scope>
    <source>
        <strain evidence="12 13">2DFW10M-5</strain>
    </source>
</reference>
<dbReference type="SUPFAM" id="SSF51905">
    <property type="entry name" value="FAD/NAD(P)-binding domain"/>
    <property type="match status" value="1"/>
</dbReference>
<dbReference type="InterPro" id="IPR013785">
    <property type="entry name" value="Aldolase_TIM"/>
</dbReference>
<dbReference type="SUPFAM" id="SSF51971">
    <property type="entry name" value="Nucleotide-binding domain"/>
    <property type="match status" value="1"/>
</dbReference>
<evidence type="ECO:0000256" key="1">
    <source>
        <dbReference type="ARBA" id="ARBA00001917"/>
    </source>
</evidence>
<evidence type="ECO:0000256" key="7">
    <source>
        <dbReference type="ARBA" id="ARBA00023002"/>
    </source>
</evidence>
<dbReference type="InterPro" id="IPR036188">
    <property type="entry name" value="FAD/NAD-bd_sf"/>
</dbReference>
<dbReference type="EMBL" id="CP032624">
    <property type="protein sequence ID" value="AYG02139.1"/>
    <property type="molecule type" value="Genomic_DNA"/>
</dbReference>
<evidence type="ECO:0000256" key="9">
    <source>
        <dbReference type="ARBA" id="ARBA00023014"/>
    </source>
</evidence>
<evidence type="ECO:0000259" key="11">
    <source>
        <dbReference type="Pfam" id="PF07992"/>
    </source>
</evidence>
<evidence type="ECO:0000256" key="3">
    <source>
        <dbReference type="ARBA" id="ARBA00011048"/>
    </source>
</evidence>
<evidence type="ECO:0000256" key="6">
    <source>
        <dbReference type="ARBA" id="ARBA00022723"/>
    </source>
</evidence>
<dbReference type="Proteomes" id="UP000275069">
    <property type="component" value="Chromosome"/>
</dbReference>
<keyword evidence="9" id="KW-0411">Iron-sulfur</keyword>
<dbReference type="Gene3D" id="3.40.50.720">
    <property type="entry name" value="NAD(P)-binding Rossmann-like Domain"/>
    <property type="match status" value="1"/>
</dbReference>
<dbReference type="Gene3D" id="3.50.50.60">
    <property type="entry name" value="FAD/NAD(P)-binding domain"/>
    <property type="match status" value="1"/>
</dbReference>
<proteinExistence type="inferred from homology"/>
<keyword evidence="7" id="KW-0560">Oxidoreductase</keyword>
<dbReference type="InterPro" id="IPR051793">
    <property type="entry name" value="NADH:flavin_oxidoreductase"/>
</dbReference>
<comment type="cofactor">
    <cofactor evidence="1">
        <name>FMN</name>
        <dbReference type="ChEBI" id="CHEBI:58210"/>
    </cofactor>
</comment>
<evidence type="ECO:0000259" key="10">
    <source>
        <dbReference type="Pfam" id="PF00724"/>
    </source>
</evidence>
<evidence type="ECO:0000256" key="2">
    <source>
        <dbReference type="ARBA" id="ARBA00001966"/>
    </source>
</evidence>
<accession>A0A387BLQ9</accession>
<evidence type="ECO:0000256" key="4">
    <source>
        <dbReference type="ARBA" id="ARBA00022630"/>
    </source>
</evidence>
<comment type="cofactor">
    <cofactor evidence="2">
        <name>[4Fe-4S] cluster</name>
        <dbReference type="ChEBI" id="CHEBI:49883"/>
    </cofactor>
</comment>
<dbReference type="PANTHER" id="PTHR42917">
    <property type="entry name" value="2,4-DIENOYL-COA REDUCTASE"/>
    <property type="match status" value="1"/>
</dbReference>
<dbReference type="GO" id="GO:0016491">
    <property type="term" value="F:oxidoreductase activity"/>
    <property type="evidence" value="ECO:0007669"/>
    <property type="project" value="UniProtKB-KW"/>
</dbReference>
<evidence type="ECO:0000256" key="5">
    <source>
        <dbReference type="ARBA" id="ARBA00022643"/>
    </source>
</evidence>